<dbReference type="EMBL" id="CABIKO010000315">
    <property type="protein sequence ID" value="VVA34046.1"/>
    <property type="molecule type" value="Genomic_DNA"/>
</dbReference>
<reference evidence="2" key="1">
    <citation type="journal article" date="2020" name="Plant J.">
        <title>Transposons played a major role in the diversification between the closely related almond and peach genomes: results from the almond genome sequence.</title>
        <authorList>
            <person name="Alioto T."/>
            <person name="Alexiou K.G."/>
            <person name="Bardil A."/>
            <person name="Barteri F."/>
            <person name="Castanera R."/>
            <person name="Cruz F."/>
            <person name="Dhingra A."/>
            <person name="Duval H."/>
            <person name="Fernandez I Marti A."/>
            <person name="Frias L."/>
            <person name="Galan B."/>
            <person name="Garcia J.L."/>
            <person name="Howad W."/>
            <person name="Gomez-Garrido J."/>
            <person name="Gut M."/>
            <person name="Julca I."/>
            <person name="Morata J."/>
            <person name="Puigdomenech P."/>
            <person name="Ribeca P."/>
            <person name="Rubio Cabetas M.J."/>
            <person name="Vlasova A."/>
            <person name="Wirthensohn M."/>
            <person name="Garcia-Mas J."/>
            <person name="Gabaldon T."/>
            <person name="Casacuberta J.M."/>
            <person name="Arus P."/>
        </authorList>
    </citation>
    <scope>NUCLEOTIDE SEQUENCE [LARGE SCALE GENOMIC DNA]</scope>
    <source>
        <strain evidence="2">cv. Texas</strain>
    </source>
</reference>
<dbReference type="Proteomes" id="UP000327085">
    <property type="component" value="Chromosome 1"/>
</dbReference>
<dbReference type="Gramene" id="VVA34046">
    <property type="protein sequence ID" value="VVA34046"/>
    <property type="gene ID" value="Prudul26B011358"/>
</dbReference>
<evidence type="ECO:0000313" key="2">
    <source>
        <dbReference type="Proteomes" id="UP000327085"/>
    </source>
</evidence>
<keyword evidence="1" id="KW-0548">Nucleotidyltransferase</keyword>
<evidence type="ECO:0000313" key="1">
    <source>
        <dbReference type="EMBL" id="VVA34046.1"/>
    </source>
</evidence>
<name>A0A5E4G2X3_PRUDU</name>
<dbReference type="PANTHER" id="PTHR36037:SF1">
    <property type="entry name" value="RNA-DIRECTED DNA POLYMERASE (REVERSE TRANSCRIPTASE)-RELATED FAMILY PROTEIN"/>
    <property type="match status" value="1"/>
</dbReference>
<organism evidence="1 2">
    <name type="scientific">Prunus dulcis</name>
    <name type="common">Almond</name>
    <name type="synonym">Amygdalus dulcis</name>
    <dbReference type="NCBI Taxonomy" id="3755"/>
    <lineage>
        <taxon>Eukaryota</taxon>
        <taxon>Viridiplantae</taxon>
        <taxon>Streptophyta</taxon>
        <taxon>Embryophyta</taxon>
        <taxon>Tracheophyta</taxon>
        <taxon>Spermatophyta</taxon>
        <taxon>Magnoliopsida</taxon>
        <taxon>eudicotyledons</taxon>
        <taxon>Gunneridae</taxon>
        <taxon>Pentapetalae</taxon>
        <taxon>rosids</taxon>
        <taxon>fabids</taxon>
        <taxon>Rosales</taxon>
        <taxon>Rosaceae</taxon>
        <taxon>Amygdaloideae</taxon>
        <taxon>Amygdaleae</taxon>
        <taxon>Prunus</taxon>
    </lineage>
</organism>
<keyword evidence="1" id="KW-0695">RNA-directed DNA polymerase</keyword>
<dbReference type="InParanoid" id="A0A5E4G2X3"/>
<proteinExistence type="predicted"/>
<protein>
    <submittedName>
        <fullName evidence="1">PREDICTED: RNA-directed DNA polymerase (Reverse mRNAase)-related family</fullName>
    </submittedName>
</protein>
<gene>
    <name evidence="1" type="ORF">ALMOND_2B011358</name>
</gene>
<dbReference type="GO" id="GO:0003964">
    <property type="term" value="F:RNA-directed DNA polymerase activity"/>
    <property type="evidence" value="ECO:0007669"/>
    <property type="project" value="UniProtKB-KW"/>
</dbReference>
<dbReference type="AlphaFoldDB" id="A0A5E4G2X3"/>
<keyword evidence="1" id="KW-0808">Transferase</keyword>
<sequence>MNVNADKFELLELENQIEKNNIILKSLQDLECTLKWLDNTERIEDAVEGNCIRLSLRTYIPKLEDLFSPKKVGDATEPSEVNHELLMELLEGTIGLRNVEVLATVGGAYMAWADIAVLHPRIAFLLSAEYGMVCNKSARQNVLCTMRRLMVKSANKSRHSLEYLDKDETVVAHAVGGVDAFTKVPQGPTRLAIVKLLH</sequence>
<dbReference type="PANTHER" id="PTHR36037">
    <property type="entry name" value="RNA-DIRECTED DNA POLYMERASE (REVERSE TRANSCRIPTASE)-RELATED FAMILY PROTEIN"/>
    <property type="match status" value="1"/>
</dbReference>
<accession>A0A5E4G2X3</accession>